<keyword evidence="5" id="KW-1133">Transmembrane helix</keyword>
<dbReference type="EMBL" id="CP081150">
    <property type="protein sequence ID" value="QZA78664.1"/>
    <property type="molecule type" value="Genomic_DNA"/>
</dbReference>
<dbReference type="InterPro" id="IPR024478">
    <property type="entry name" value="HlyB_4HB_MCP"/>
</dbReference>
<dbReference type="RefSeq" id="WP_221007188.1">
    <property type="nucleotide sequence ID" value="NZ_CP081150.1"/>
</dbReference>
<protein>
    <submittedName>
        <fullName evidence="8">MCP four helix bundle domain-containing protein</fullName>
    </submittedName>
</protein>
<dbReference type="CDD" id="cd19411">
    <property type="entry name" value="MCP2201-like_sensor"/>
    <property type="match status" value="1"/>
</dbReference>
<sequence length="835" mass="89855">MSAVQSMKVRTQLGLGFGIVIVLMLITGVIALTQLSTLNDKIESIINDRYPKTVIANKIKDNLNQLAIINRNLLLLNDQQKIDGGLKIIAGLRSDNTAEYKKLEETVKLEKGIAILKDAAEKRDIFSKNLERYLVLIKDPNKKEAAQALLMTDLRDANLNYQNSVSLLTQFQSDLMTQEGKQAATLVESARNLITMLSIVALLITSFVAWFIVRTLMKQLGGEPSQAAAVALAVSQGDMSNAIKLHEGDASSVMFAMQQMQEAIKRFVAEQNHMAEQHAQGWISSQMDAAKFNGSFAVMAKEANALVNSHIEVQNQIVDVIKEYSRGNFTPNMPQLPGDKAKITTALQNVKSALLSISSDVKLLAESGSRGDFSQRADAKKYEFMFQEMIQNLNQLTETCDVGFNDVLRVSNALAAGDLTQTINKDYPGLFGQTKNGVNATVVALKKIVAEIEHTVEAAANKGDFSVKINLGDKQGYTLRLSELLNQLSTVTDTGLRDVMRVANALANGDLTKTITQDYPGLFGETKQGVNATVENLQRLVSEIQYSGASINTAAKEISQGNADLSRRTEAQAASLEETASSMEELTSTVKQNAENAVVASQLARSSSEVASKGGAVVGKVVETMSSINDASRKIVDIISVIDGIAFQTNILALNAAVEAARAGEQGRGFAVVASEVRNLAQRSASAAKEIKTLIGDSVNQVEGGTKLVAEAGDTMLEIESSIQRVTDIMSEISAASAEQSAGIAQVNQAIMQMDEVTQQNAALVEQASAAAESLEEQAQSLADSVSIFKLNHSPQISIVKAAPTQQISKAIIMHTSNKTKIAGQLSQLGRDKNE</sequence>
<evidence type="ECO:0000256" key="5">
    <source>
        <dbReference type="SAM" id="Phobius"/>
    </source>
</evidence>
<comment type="similarity">
    <text evidence="2">Belongs to the methyl-accepting chemotaxis (MCP) protein family.</text>
</comment>
<dbReference type="SMART" id="SM00283">
    <property type="entry name" value="MA"/>
    <property type="match status" value="1"/>
</dbReference>
<keyword evidence="4" id="KW-0175">Coiled coil</keyword>
<evidence type="ECO:0000256" key="4">
    <source>
        <dbReference type="SAM" id="Coils"/>
    </source>
</evidence>
<dbReference type="Pfam" id="PF18575">
    <property type="entry name" value="HAMP_N3"/>
    <property type="match status" value="1"/>
</dbReference>
<feature type="coiled-coil region" evidence="4">
    <location>
        <begin position="747"/>
        <end position="785"/>
    </location>
</feature>
<name>A0ABX8ZCS0_9NEIS</name>
<accession>A0ABX8ZCS0</accession>
<keyword evidence="9" id="KW-1185">Reference proteome</keyword>
<evidence type="ECO:0000259" key="7">
    <source>
        <dbReference type="PROSITE" id="PS50885"/>
    </source>
</evidence>
<keyword evidence="3" id="KW-0807">Transducer</keyword>
<dbReference type="PANTHER" id="PTHR43531">
    <property type="entry name" value="PROTEIN ICFG"/>
    <property type="match status" value="1"/>
</dbReference>
<dbReference type="CDD" id="cd11386">
    <property type="entry name" value="MCP_signal"/>
    <property type="match status" value="1"/>
</dbReference>
<dbReference type="Pfam" id="PF12729">
    <property type="entry name" value="4HB_MCP_1"/>
    <property type="match status" value="1"/>
</dbReference>
<gene>
    <name evidence="8" type="ORF">K4H28_04440</name>
</gene>
<keyword evidence="5" id="KW-0812">Transmembrane</keyword>
<evidence type="ECO:0000256" key="2">
    <source>
        <dbReference type="ARBA" id="ARBA00029447"/>
    </source>
</evidence>
<dbReference type="InterPro" id="IPR003660">
    <property type="entry name" value="HAMP_dom"/>
</dbReference>
<feature type="domain" description="Methyl-accepting transducer" evidence="6">
    <location>
        <begin position="547"/>
        <end position="776"/>
    </location>
</feature>
<feature type="transmembrane region" description="Helical" evidence="5">
    <location>
        <begin position="193"/>
        <end position="213"/>
    </location>
</feature>
<feature type="transmembrane region" description="Helical" evidence="5">
    <location>
        <begin position="12"/>
        <end position="32"/>
    </location>
</feature>
<evidence type="ECO:0000313" key="9">
    <source>
        <dbReference type="Proteomes" id="UP000825679"/>
    </source>
</evidence>
<dbReference type="PROSITE" id="PS50111">
    <property type="entry name" value="CHEMOTAXIS_TRANSDUC_2"/>
    <property type="match status" value="1"/>
</dbReference>
<dbReference type="SUPFAM" id="SSF58104">
    <property type="entry name" value="Methyl-accepting chemotaxis protein (MCP) signaling domain"/>
    <property type="match status" value="1"/>
</dbReference>
<organism evidence="8 9">
    <name type="scientific">Deefgea tanakiae</name>
    <dbReference type="NCBI Taxonomy" id="2865840"/>
    <lineage>
        <taxon>Bacteria</taxon>
        <taxon>Pseudomonadati</taxon>
        <taxon>Pseudomonadota</taxon>
        <taxon>Betaproteobacteria</taxon>
        <taxon>Neisseriales</taxon>
        <taxon>Chitinibacteraceae</taxon>
        <taxon>Deefgea</taxon>
    </lineage>
</organism>
<dbReference type="Proteomes" id="UP000825679">
    <property type="component" value="Chromosome"/>
</dbReference>
<dbReference type="InterPro" id="IPR041395">
    <property type="entry name" value="McpB_HAMP_3rd"/>
</dbReference>
<proteinExistence type="inferred from homology"/>
<evidence type="ECO:0000256" key="3">
    <source>
        <dbReference type="PROSITE-ProRule" id="PRU00284"/>
    </source>
</evidence>
<dbReference type="InterPro" id="IPR004089">
    <property type="entry name" value="MCPsignal_dom"/>
</dbReference>
<evidence type="ECO:0000256" key="1">
    <source>
        <dbReference type="ARBA" id="ARBA00022481"/>
    </source>
</evidence>
<dbReference type="PANTHER" id="PTHR43531:SF14">
    <property type="entry name" value="METHYL-ACCEPTING CHEMOTAXIS PROTEIN I-RELATED"/>
    <property type="match status" value="1"/>
</dbReference>
<evidence type="ECO:0000259" key="6">
    <source>
        <dbReference type="PROSITE" id="PS50111"/>
    </source>
</evidence>
<dbReference type="Pfam" id="PF18947">
    <property type="entry name" value="HAMP_2"/>
    <property type="match status" value="1"/>
</dbReference>
<dbReference type="Gene3D" id="1.10.287.950">
    <property type="entry name" value="Methyl-accepting chemotaxis protein"/>
    <property type="match status" value="1"/>
</dbReference>
<dbReference type="InterPro" id="IPR047347">
    <property type="entry name" value="YvaQ-like_sensor"/>
</dbReference>
<dbReference type="PROSITE" id="PS50885">
    <property type="entry name" value="HAMP"/>
    <property type="match status" value="1"/>
</dbReference>
<feature type="domain" description="HAMP" evidence="7">
    <location>
        <begin position="496"/>
        <end position="542"/>
    </location>
</feature>
<dbReference type="Gene3D" id="1.20.120.1530">
    <property type="match status" value="2"/>
</dbReference>
<dbReference type="InterPro" id="IPR051310">
    <property type="entry name" value="MCP_chemotaxis"/>
</dbReference>
<reference evidence="8 9" key="1">
    <citation type="submission" date="2021-08" db="EMBL/GenBank/DDBJ databases">
        <title>complete genome sequencing of Deefgea sp. D25.</title>
        <authorList>
            <person name="Bae J.-W."/>
            <person name="Gim D.-H."/>
        </authorList>
    </citation>
    <scope>NUCLEOTIDE SEQUENCE [LARGE SCALE GENOMIC DNA]</scope>
    <source>
        <strain evidence="8 9">D25</strain>
    </source>
</reference>
<evidence type="ECO:0000313" key="8">
    <source>
        <dbReference type="EMBL" id="QZA78664.1"/>
    </source>
</evidence>
<dbReference type="Pfam" id="PF00015">
    <property type="entry name" value="MCPsignal"/>
    <property type="match status" value="1"/>
</dbReference>
<keyword evidence="1" id="KW-0488">Methylation</keyword>
<keyword evidence="5" id="KW-0472">Membrane</keyword>